<evidence type="ECO:0000313" key="2">
    <source>
        <dbReference type="Proteomes" id="UP000016860"/>
    </source>
</evidence>
<gene>
    <name evidence="1" type="ORF">L323_14730</name>
</gene>
<dbReference type="RefSeq" id="WP_020816389.1">
    <property type="nucleotide sequence ID" value="NZ_ATAY01000072.1"/>
</dbReference>
<accession>U4R0A4</accession>
<dbReference type="Proteomes" id="UP000016860">
    <property type="component" value="Unassembled WGS sequence"/>
</dbReference>
<organism evidence="1 2">
    <name type="scientific">Ruminiclostridium papyrosolvens C7</name>
    <dbReference type="NCBI Taxonomy" id="1330534"/>
    <lineage>
        <taxon>Bacteria</taxon>
        <taxon>Bacillati</taxon>
        <taxon>Bacillota</taxon>
        <taxon>Clostridia</taxon>
        <taxon>Eubacteriales</taxon>
        <taxon>Oscillospiraceae</taxon>
        <taxon>Ruminiclostridium</taxon>
    </lineage>
</organism>
<dbReference type="AlphaFoldDB" id="U4R0A4"/>
<proteinExistence type="predicted"/>
<comment type="caution">
    <text evidence="1">The sequence shown here is derived from an EMBL/GenBank/DDBJ whole genome shotgun (WGS) entry which is preliminary data.</text>
</comment>
<evidence type="ECO:0000313" key="1">
    <source>
        <dbReference type="EMBL" id="EPR10091.1"/>
    </source>
</evidence>
<dbReference type="PATRIC" id="fig|1330534.3.peg.2920"/>
<protein>
    <submittedName>
        <fullName evidence="1">Uncharacterized protein</fullName>
    </submittedName>
</protein>
<dbReference type="EMBL" id="ATAY01000072">
    <property type="protein sequence ID" value="EPR10091.1"/>
    <property type="molecule type" value="Genomic_DNA"/>
</dbReference>
<name>U4R0A4_9FIRM</name>
<sequence>MILENGLEKCSCKKKSCVRHGKCAECLKYHNESSKYLPYCKRGKKKTEKPTPGGS</sequence>
<reference evidence="1 2" key="1">
    <citation type="journal article" date="2013" name="Genome Announc.">
        <title>Draft Genome Sequence of the Cellulolytic Bacterium Clostridium papyrosolvens C7 (ATCC 700395).</title>
        <authorList>
            <person name="Zepeda V."/>
            <person name="Dassa B."/>
            <person name="Borovok I."/>
            <person name="Lamed R."/>
            <person name="Bayer E.A."/>
            <person name="Cate J.H."/>
        </authorList>
    </citation>
    <scope>NUCLEOTIDE SEQUENCE [LARGE SCALE GENOMIC DNA]</scope>
    <source>
        <strain evidence="1 2">C7</strain>
    </source>
</reference>